<evidence type="ECO:0000256" key="2">
    <source>
        <dbReference type="ARBA" id="ARBA00022729"/>
    </source>
</evidence>
<dbReference type="Pfam" id="PF12849">
    <property type="entry name" value="PBP_like_2"/>
    <property type="match status" value="1"/>
</dbReference>
<dbReference type="SUPFAM" id="SSF53850">
    <property type="entry name" value="Periplasmic binding protein-like II"/>
    <property type="match status" value="1"/>
</dbReference>
<evidence type="ECO:0000256" key="1">
    <source>
        <dbReference type="ARBA" id="ARBA00004370"/>
    </source>
</evidence>
<keyword evidence="2" id="KW-0732">Signal</keyword>
<sequence length="573" mass="61306">MSSTSIHATKLASALTQLVQLCQSNFQIQLSVQQLQSDVPYRDTVLAELAQLDDASLQALITQIRQLAAEADTVSAAPAATPGSAAKPAAATVPVSMRWYGLAALLLLSTAAGAWYLAGSNTEPAAVQAAPLAAAAGVTASASAAMAAVPASAAPEVRLPLLRVHGSNTVGEKLAPALLEAFLASQGASQFSWHTQNSDVERLLDFSDNTGPNRVQLHAHGSGTAFKDLLSGKADVGMSSRRVTGDETDKARASLGDLSKIGNEHIIALDGLAVIVNQNNPLKAISTETLAKMFSGEISNWSQLGGADRPIVLLARDHNSGTYDTFNSLVLKKFAKKLSEKAQRFESSTELSVAVSQDEAAIGFIGLNYISYNKALAISEGADTTPIYPTRFTVSTEDYALSRRLYLYTPTSASQLAKDFAQFAISEPGQALVEQSGLISQNIRVEQVYPIEGAPATYNRYAGTGQRLSLNFRFNYGENDLDNKGKRDLQRLIRFMEQNSGRRLVLMGFSDSIGAVAKNTELALRRAKAVERELVSRGIAVMAVESYGELLPVANNDTDAGRERNRRVEVWVI</sequence>
<dbReference type="Gene3D" id="3.30.1330.60">
    <property type="entry name" value="OmpA-like domain"/>
    <property type="match status" value="1"/>
</dbReference>
<dbReference type="RefSeq" id="WP_335737023.1">
    <property type="nucleotide sequence ID" value="NZ_JALAAR010000014.1"/>
</dbReference>
<dbReference type="Proteomes" id="UP001375382">
    <property type="component" value="Unassembled WGS sequence"/>
</dbReference>
<dbReference type="CDD" id="cd13653">
    <property type="entry name" value="PBP2_phosphate_like_1"/>
    <property type="match status" value="1"/>
</dbReference>
<comment type="caution">
    <text evidence="6">The sequence shown here is derived from an EMBL/GenBank/DDBJ whole genome shotgun (WGS) entry which is preliminary data.</text>
</comment>
<evidence type="ECO:0000256" key="4">
    <source>
        <dbReference type="PROSITE-ProRule" id="PRU00473"/>
    </source>
</evidence>
<proteinExistence type="predicted"/>
<keyword evidence="7" id="KW-1185">Reference proteome</keyword>
<dbReference type="InterPro" id="IPR006664">
    <property type="entry name" value="OMP_bac"/>
</dbReference>
<reference evidence="6 7" key="1">
    <citation type="journal article" date="2023" name="Ecotoxicol. Environ. Saf.">
        <title>Mercury remediation potential of mercury-resistant strain Rheinheimera metallidurans sp. nov. isolated from a municipal waste dumping site.</title>
        <authorList>
            <person name="Yadav V."/>
            <person name="Manjhi A."/>
            <person name="Vadakedath N."/>
        </authorList>
    </citation>
    <scope>NUCLEOTIDE SEQUENCE [LARGE SCALE GENOMIC DNA]</scope>
    <source>
        <strain evidence="6 7">E-49</strain>
    </source>
</reference>
<gene>
    <name evidence="6" type="ORF">MN202_15355</name>
</gene>
<accession>A0ABU8CAJ4</accession>
<dbReference type="Pfam" id="PF00691">
    <property type="entry name" value="OmpA"/>
    <property type="match status" value="1"/>
</dbReference>
<organism evidence="6 7">
    <name type="scientific">Rheinheimera muenzenbergensis</name>
    <dbReference type="NCBI Taxonomy" id="1193628"/>
    <lineage>
        <taxon>Bacteria</taxon>
        <taxon>Pseudomonadati</taxon>
        <taxon>Pseudomonadota</taxon>
        <taxon>Gammaproteobacteria</taxon>
        <taxon>Chromatiales</taxon>
        <taxon>Chromatiaceae</taxon>
        <taxon>Rheinheimera</taxon>
    </lineage>
</organism>
<comment type="subcellular location">
    <subcellularLocation>
        <location evidence="1">Membrane</location>
    </subcellularLocation>
</comment>
<dbReference type="InterPro" id="IPR050811">
    <property type="entry name" value="Phosphate_ABC_transporter"/>
</dbReference>
<protein>
    <submittedName>
        <fullName evidence="6">Phosphate ABC transporter substrate-binding/OmpA family protein</fullName>
    </submittedName>
</protein>
<dbReference type="CDD" id="cd07185">
    <property type="entry name" value="OmpA_C-like"/>
    <property type="match status" value="1"/>
</dbReference>
<keyword evidence="3 4" id="KW-0472">Membrane</keyword>
<evidence type="ECO:0000259" key="5">
    <source>
        <dbReference type="PROSITE" id="PS51123"/>
    </source>
</evidence>
<evidence type="ECO:0000256" key="3">
    <source>
        <dbReference type="ARBA" id="ARBA00023136"/>
    </source>
</evidence>
<dbReference type="PRINTS" id="PR01021">
    <property type="entry name" value="OMPADOMAIN"/>
</dbReference>
<dbReference type="InterPro" id="IPR024370">
    <property type="entry name" value="PBP_domain"/>
</dbReference>
<dbReference type="InterPro" id="IPR006665">
    <property type="entry name" value="OmpA-like"/>
</dbReference>
<evidence type="ECO:0000313" key="7">
    <source>
        <dbReference type="Proteomes" id="UP001375382"/>
    </source>
</evidence>
<dbReference type="InterPro" id="IPR036737">
    <property type="entry name" value="OmpA-like_sf"/>
</dbReference>
<dbReference type="PANTHER" id="PTHR30570">
    <property type="entry name" value="PERIPLASMIC PHOSPHATE BINDING COMPONENT OF PHOSPHATE ABC TRANSPORTER"/>
    <property type="match status" value="1"/>
</dbReference>
<dbReference type="PANTHER" id="PTHR30570:SF1">
    <property type="entry name" value="PHOSPHATE-BINDING PROTEIN PSTS"/>
    <property type="match status" value="1"/>
</dbReference>
<feature type="domain" description="OmpA-like" evidence="5">
    <location>
        <begin position="461"/>
        <end position="573"/>
    </location>
</feature>
<name>A0ABU8CAJ4_9GAMM</name>
<dbReference type="EMBL" id="JALAAR010000014">
    <property type="protein sequence ID" value="MEH8018620.1"/>
    <property type="molecule type" value="Genomic_DNA"/>
</dbReference>
<dbReference type="PROSITE" id="PS51123">
    <property type="entry name" value="OMPA_2"/>
    <property type="match status" value="1"/>
</dbReference>
<dbReference type="SUPFAM" id="SSF103088">
    <property type="entry name" value="OmpA-like"/>
    <property type="match status" value="1"/>
</dbReference>
<dbReference type="Gene3D" id="3.40.190.10">
    <property type="entry name" value="Periplasmic binding protein-like II"/>
    <property type="match status" value="2"/>
</dbReference>
<evidence type="ECO:0000313" key="6">
    <source>
        <dbReference type="EMBL" id="MEH8018620.1"/>
    </source>
</evidence>